<protein>
    <submittedName>
        <fullName evidence="2">Uncharacterized protein</fullName>
    </submittedName>
</protein>
<evidence type="ECO:0000313" key="2">
    <source>
        <dbReference type="EMBL" id="VVT21485.1"/>
    </source>
</evidence>
<accession>A0A5E7ZXX9</accession>
<evidence type="ECO:0000256" key="1">
    <source>
        <dbReference type="SAM" id="MobiDB-lite"/>
    </source>
</evidence>
<feature type="compositionally biased region" description="Low complexity" evidence="1">
    <location>
        <begin position="168"/>
        <end position="188"/>
    </location>
</feature>
<dbReference type="Proteomes" id="UP000326857">
    <property type="component" value="Unassembled WGS sequence"/>
</dbReference>
<evidence type="ECO:0000313" key="3">
    <source>
        <dbReference type="Proteomes" id="UP000326857"/>
    </source>
</evidence>
<reference evidence="2 3" key="1">
    <citation type="submission" date="2019-09" db="EMBL/GenBank/DDBJ databases">
        <authorList>
            <person name="Dittami M. S."/>
        </authorList>
    </citation>
    <scope>NUCLEOTIDE SEQUENCE [LARGE SCALE GENOMIC DNA]</scope>
    <source>
        <strain evidence="2">SPHINGO391</strain>
    </source>
</reference>
<sequence>MTALTPRQAIKVKAALSLIAVHGHNPRTVQKQAQDELAKGLPANIAYKNALDAFTARVPALKNTLEIAVDLIHNSDDATVSLYDKALTAYNNTGDESHLDNLSPMILEDAKALAISKGEVTEADAANWTVDDALGSTSEAYAETPDVPEASSIPPGETVKSSFAFNTPPGVARQPARQPAQAQQTGPQWIIGPTGYTLVAQAPSGPQAGQSMTGHDPYKGGQNETGYRVPQTGEAARRSHGTPVGGLAHIQSEAGYRVTPTGEQARREAGVPLGPDA</sequence>
<feature type="region of interest" description="Disordered" evidence="1">
    <location>
        <begin position="235"/>
        <end position="277"/>
    </location>
</feature>
<dbReference type="EMBL" id="CABVLI010000042">
    <property type="protein sequence ID" value="VVT21485.1"/>
    <property type="molecule type" value="Genomic_DNA"/>
</dbReference>
<proteinExistence type="predicted"/>
<organism evidence="2 3">
    <name type="scientific">Sphingomonas aurantiaca</name>
    <dbReference type="NCBI Taxonomy" id="185949"/>
    <lineage>
        <taxon>Bacteria</taxon>
        <taxon>Pseudomonadati</taxon>
        <taxon>Pseudomonadota</taxon>
        <taxon>Alphaproteobacteria</taxon>
        <taxon>Sphingomonadales</taxon>
        <taxon>Sphingomonadaceae</taxon>
        <taxon>Sphingomonas</taxon>
    </lineage>
</organism>
<name>A0A5E7ZXX9_9SPHN</name>
<gene>
    <name evidence="2" type="ORF">SPHINGO391_470206</name>
</gene>
<dbReference type="AlphaFoldDB" id="A0A5E7ZXX9"/>
<feature type="region of interest" description="Disordered" evidence="1">
    <location>
        <begin position="164"/>
        <end position="188"/>
    </location>
</feature>
<feature type="region of interest" description="Disordered" evidence="1">
    <location>
        <begin position="201"/>
        <end position="222"/>
    </location>
</feature>
<dbReference type="RefSeq" id="WP_151991316.1">
    <property type="nucleotide sequence ID" value="NZ_LR701528.1"/>
</dbReference>